<evidence type="ECO:0000256" key="3">
    <source>
        <dbReference type="ARBA" id="ARBA00023163"/>
    </source>
</evidence>
<feature type="domain" description="HTH gntR-type" evidence="4">
    <location>
        <begin position="11"/>
        <end position="79"/>
    </location>
</feature>
<name>A0ABV5AJN8_9BACL</name>
<evidence type="ECO:0000259" key="4">
    <source>
        <dbReference type="PROSITE" id="PS50949"/>
    </source>
</evidence>
<sequence length="137" mass="15537">MRLDINPRASDPIYLQIIRGVKSAVARGILAPGDKLSSVRELATELAVNHNTVARAYQELERDKVIEVIVGRGTFVSLNPKPPNLEERIQEMKNSVKTWLVEAHHLGMTANQFLDMVQQVVREWNDLEGERSDDHKL</sequence>
<evidence type="ECO:0000256" key="2">
    <source>
        <dbReference type="ARBA" id="ARBA00023125"/>
    </source>
</evidence>
<evidence type="ECO:0000256" key="1">
    <source>
        <dbReference type="ARBA" id="ARBA00023015"/>
    </source>
</evidence>
<evidence type="ECO:0000313" key="6">
    <source>
        <dbReference type="Proteomes" id="UP001579974"/>
    </source>
</evidence>
<keyword evidence="3" id="KW-0804">Transcription</keyword>
<proteinExistence type="predicted"/>
<protein>
    <submittedName>
        <fullName evidence="5">GntR family transcriptional regulator</fullName>
    </submittedName>
</protein>
<dbReference type="Pfam" id="PF00392">
    <property type="entry name" value="GntR"/>
    <property type="match status" value="1"/>
</dbReference>
<dbReference type="InterPro" id="IPR036388">
    <property type="entry name" value="WH-like_DNA-bd_sf"/>
</dbReference>
<dbReference type="Proteomes" id="UP001579974">
    <property type="component" value="Unassembled WGS sequence"/>
</dbReference>
<keyword evidence="1" id="KW-0805">Transcription regulation</keyword>
<keyword evidence="2" id="KW-0238">DNA-binding</keyword>
<dbReference type="CDD" id="cd07377">
    <property type="entry name" value="WHTH_GntR"/>
    <property type="match status" value="1"/>
</dbReference>
<dbReference type="SMART" id="SM00345">
    <property type="entry name" value="HTH_GNTR"/>
    <property type="match status" value="1"/>
</dbReference>
<dbReference type="PANTHER" id="PTHR38445">
    <property type="entry name" value="HTH-TYPE TRANSCRIPTIONAL REPRESSOR YTRA"/>
    <property type="match status" value="1"/>
</dbReference>
<keyword evidence="6" id="KW-1185">Reference proteome</keyword>
<dbReference type="EMBL" id="JBDXSU010000021">
    <property type="protein sequence ID" value="MFB5192363.1"/>
    <property type="molecule type" value="Genomic_DNA"/>
</dbReference>
<comment type="caution">
    <text evidence="5">The sequence shown here is derived from an EMBL/GenBank/DDBJ whole genome shotgun (WGS) entry which is preliminary data.</text>
</comment>
<reference evidence="5 6" key="1">
    <citation type="journal article" date="2024" name="Int. J. Mol. Sci.">
        <title>Exploration of Alicyclobacillus spp. Genome in Search of Antibiotic Resistance.</title>
        <authorList>
            <person name="Bucka-Kolendo J."/>
            <person name="Kiousi D.E."/>
            <person name="Dekowska A."/>
            <person name="Mikolajczuk-Szczyrba A."/>
            <person name="Karadedos D.M."/>
            <person name="Michael P."/>
            <person name="Galanis A."/>
            <person name="Sokolowska B."/>
        </authorList>
    </citation>
    <scope>NUCLEOTIDE SEQUENCE [LARGE SCALE GENOMIC DNA]</scope>
    <source>
        <strain evidence="5 6">KKP 3000</strain>
    </source>
</reference>
<organism evidence="5 6">
    <name type="scientific">Alicyclobacillus fastidiosus</name>
    <dbReference type="NCBI Taxonomy" id="392011"/>
    <lineage>
        <taxon>Bacteria</taxon>
        <taxon>Bacillati</taxon>
        <taxon>Bacillota</taxon>
        <taxon>Bacilli</taxon>
        <taxon>Bacillales</taxon>
        <taxon>Alicyclobacillaceae</taxon>
        <taxon>Alicyclobacillus</taxon>
    </lineage>
</organism>
<dbReference type="InterPro" id="IPR036390">
    <property type="entry name" value="WH_DNA-bd_sf"/>
</dbReference>
<dbReference type="InterPro" id="IPR000524">
    <property type="entry name" value="Tscrpt_reg_HTH_GntR"/>
</dbReference>
<evidence type="ECO:0000313" key="5">
    <source>
        <dbReference type="EMBL" id="MFB5192363.1"/>
    </source>
</evidence>
<gene>
    <name evidence="5" type="ORF">KKP3000_001562</name>
</gene>
<dbReference type="Gene3D" id="1.10.10.10">
    <property type="entry name" value="Winged helix-like DNA-binding domain superfamily/Winged helix DNA-binding domain"/>
    <property type="match status" value="1"/>
</dbReference>
<dbReference type="PROSITE" id="PS50949">
    <property type="entry name" value="HTH_GNTR"/>
    <property type="match status" value="1"/>
</dbReference>
<dbReference type="RefSeq" id="WP_275473370.1">
    <property type="nucleotide sequence ID" value="NZ_CP162940.1"/>
</dbReference>
<dbReference type="PANTHER" id="PTHR38445:SF9">
    <property type="entry name" value="HTH-TYPE TRANSCRIPTIONAL REPRESSOR YTRA"/>
    <property type="match status" value="1"/>
</dbReference>
<accession>A0ABV5AJN8</accession>
<dbReference type="SUPFAM" id="SSF46785">
    <property type="entry name" value="Winged helix' DNA-binding domain"/>
    <property type="match status" value="1"/>
</dbReference>